<dbReference type="Pfam" id="PF01476">
    <property type="entry name" value="LysM"/>
    <property type="match status" value="2"/>
</dbReference>
<gene>
    <name evidence="2" type="ORF">H7I41_01730</name>
</gene>
<dbReference type="RefSeq" id="WP_264010831.1">
    <property type="nucleotide sequence ID" value="NZ_JACKSJ010000017.1"/>
</dbReference>
<dbReference type="PROSITE" id="PS51782">
    <property type="entry name" value="LYSM"/>
    <property type="match status" value="1"/>
</dbReference>
<evidence type="ECO:0000259" key="1">
    <source>
        <dbReference type="PROSITE" id="PS51782"/>
    </source>
</evidence>
<dbReference type="Proteomes" id="UP001140293">
    <property type="component" value="Unassembled WGS sequence"/>
</dbReference>
<protein>
    <submittedName>
        <fullName evidence="2">LysM peptidoglycan-binding domain-containing protein</fullName>
    </submittedName>
</protein>
<dbReference type="SUPFAM" id="SSF54106">
    <property type="entry name" value="LysM domain"/>
    <property type="match status" value="1"/>
</dbReference>
<dbReference type="InterPro" id="IPR052196">
    <property type="entry name" value="Bact_Kbp"/>
</dbReference>
<dbReference type="InterPro" id="IPR036779">
    <property type="entry name" value="LysM_dom_sf"/>
</dbReference>
<dbReference type="Gene3D" id="3.10.350.10">
    <property type="entry name" value="LysM domain"/>
    <property type="match status" value="2"/>
</dbReference>
<name>A0A9X2YK73_9MYCO</name>
<dbReference type="CDD" id="cd00118">
    <property type="entry name" value="LysM"/>
    <property type="match status" value="2"/>
</dbReference>
<dbReference type="InterPro" id="IPR018392">
    <property type="entry name" value="LysM"/>
</dbReference>
<accession>A0A9X2YK73</accession>
<dbReference type="SMART" id="SM00257">
    <property type="entry name" value="LysM"/>
    <property type="match status" value="2"/>
</dbReference>
<reference evidence="2" key="1">
    <citation type="submission" date="2020-07" db="EMBL/GenBank/DDBJ databases">
        <authorList>
            <person name="Pettersson B.M.F."/>
            <person name="Behra P.R.K."/>
            <person name="Ramesh M."/>
            <person name="Das S."/>
            <person name="Dasgupta S."/>
            <person name="Kirsebom L.A."/>
        </authorList>
    </citation>
    <scope>NUCLEOTIDE SEQUENCE</scope>
    <source>
        <strain evidence="2">DSM 44615</strain>
    </source>
</reference>
<feature type="domain" description="LysM" evidence="1">
    <location>
        <begin position="3"/>
        <end position="50"/>
    </location>
</feature>
<comment type="caution">
    <text evidence="2">The sequence shown here is derived from an EMBL/GenBank/DDBJ whole genome shotgun (WGS) entry which is preliminary data.</text>
</comment>
<sequence>MGNKYSVKAGDTLWGIAEQFYGDGRRHRVIAVANDLADPDDIVVGQELAIPYVTYRYQVRAGDRKADLARRFYHDVAMSGVYEVASGAAQRPLEVGEWLVVPDLADAGHHTMAEGETLETLADDWYGVPTFWTIIAIANRLGGSVHPPGTLLTRPRMNRRRSVVRGDTLWRLATDEYGDYGADRTLTAVKLTAAANLITDPDHVEVGQVVHFPSMWP</sequence>
<dbReference type="AlphaFoldDB" id="A0A9X2YK73"/>
<organism evidence="2 3">
    <name type="scientific">[Mycobacterium] manitobense</name>
    <dbReference type="NCBI Taxonomy" id="190147"/>
    <lineage>
        <taxon>Bacteria</taxon>
        <taxon>Bacillati</taxon>
        <taxon>Actinomycetota</taxon>
        <taxon>Actinomycetes</taxon>
        <taxon>Mycobacteriales</taxon>
        <taxon>Mycobacteriaceae</taxon>
        <taxon>Mycolicibacterium</taxon>
    </lineage>
</organism>
<evidence type="ECO:0000313" key="2">
    <source>
        <dbReference type="EMBL" id="MCV7168634.1"/>
    </source>
</evidence>
<dbReference type="PANTHER" id="PTHR34700:SF4">
    <property type="entry name" value="PHAGE-LIKE ELEMENT PBSX PROTEIN XKDP"/>
    <property type="match status" value="1"/>
</dbReference>
<evidence type="ECO:0000313" key="3">
    <source>
        <dbReference type="Proteomes" id="UP001140293"/>
    </source>
</evidence>
<dbReference type="PANTHER" id="PTHR34700">
    <property type="entry name" value="POTASSIUM BINDING PROTEIN KBP"/>
    <property type="match status" value="1"/>
</dbReference>
<reference evidence="2" key="2">
    <citation type="journal article" date="2022" name="BMC Genomics">
        <title>Comparative genome analysis of mycobacteria focusing on tRNA and non-coding RNA.</title>
        <authorList>
            <person name="Behra P.R.K."/>
            <person name="Pettersson B.M.F."/>
            <person name="Ramesh M."/>
            <person name="Das S."/>
            <person name="Dasgupta S."/>
            <person name="Kirsebom L.A."/>
        </authorList>
    </citation>
    <scope>NUCLEOTIDE SEQUENCE</scope>
    <source>
        <strain evidence="2">DSM 44615</strain>
    </source>
</reference>
<dbReference type="EMBL" id="JACKSJ010000017">
    <property type="protein sequence ID" value="MCV7168634.1"/>
    <property type="molecule type" value="Genomic_DNA"/>
</dbReference>
<proteinExistence type="predicted"/>
<keyword evidence="3" id="KW-1185">Reference proteome</keyword>